<dbReference type="HAMAP" id="MF_01848">
    <property type="entry name" value="23SrRNA_methyltr_F"/>
    <property type="match status" value="1"/>
</dbReference>
<dbReference type="InterPro" id="IPR010286">
    <property type="entry name" value="METTL16/RlmF"/>
</dbReference>
<dbReference type="GO" id="GO:0070475">
    <property type="term" value="P:rRNA base methylation"/>
    <property type="evidence" value="ECO:0007669"/>
    <property type="project" value="TreeGrafter"/>
</dbReference>
<dbReference type="GO" id="GO:0005737">
    <property type="term" value="C:cytoplasm"/>
    <property type="evidence" value="ECO:0007669"/>
    <property type="project" value="UniProtKB-SubCell"/>
</dbReference>
<dbReference type="NCBIfam" id="NF008725">
    <property type="entry name" value="PRK11727.1"/>
    <property type="match status" value="1"/>
</dbReference>
<dbReference type="GO" id="GO:0052907">
    <property type="term" value="F:23S rRNA (adenine(1618)-N(6))-methyltransferase activity"/>
    <property type="evidence" value="ECO:0007669"/>
    <property type="project" value="UniProtKB-EC"/>
</dbReference>
<name>A0A2I0R246_9FLAO</name>
<gene>
    <name evidence="6" type="primary">rlmF</name>
    <name evidence="7" type="ORF">CW751_08985</name>
</gene>
<comment type="caution">
    <text evidence="7">The sequence shown here is derived from an EMBL/GenBank/DDBJ whole genome shotgun (WGS) entry which is preliminary data.</text>
</comment>
<evidence type="ECO:0000256" key="5">
    <source>
        <dbReference type="ARBA" id="ARBA00022691"/>
    </source>
</evidence>
<dbReference type="Pfam" id="PF05971">
    <property type="entry name" value="Methyltransf_10"/>
    <property type="match status" value="1"/>
</dbReference>
<keyword evidence="3 6" id="KW-0489">Methyltransferase</keyword>
<dbReference type="PANTHER" id="PTHR13393:SF0">
    <property type="entry name" value="RNA N6-ADENOSINE-METHYLTRANSFERASE METTL16"/>
    <property type="match status" value="1"/>
</dbReference>
<sequence length="303" mass="34282">MSQKSKLHLHSRNKNKLPYDLLSLLKIQPKLKSHVTLNKIGKQSINFSDSRAVKLLNEAILNHYYGIKHWEFPEENLTPPIPGRADYIHHIADVLAKENNNEIPFGDKITCLDIGVGASCIYPIIGVVEYGWNFIGVDVNKQSLESAEGIIAKNPTLKGKIKLRLQSKKQSIFKGIIKSEDQLDITICNPPFHATKEDALKGTRRKVKNLTGKNTKTPVLNFAGAKNELVYKGGELAFIQKMIEESKLYSKHIKWFSTLVSKQLNKRKVVKYLEQIGAKNIIEIPMQTGNKITRIIAWSFISK</sequence>
<reference evidence="7 8" key="1">
    <citation type="submission" date="2017-12" db="EMBL/GenBank/DDBJ databases">
        <title>The draft genome sequence of Brumimicrobium saltpan LHR20.</title>
        <authorList>
            <person name="Do Z.-J."/>
            <person name="Luo H.-R."/>
        </authorList>
    </citation>
    <scope>NUCLEOTIDE SEQUENCE [LARGE SCALE GENOMIC DNA]</scope>
    <source>
        <strain evidence="7 8">LHR20</strain>
    </source>
</reference>
<keyword evidence="1 6" id="KW-0963">Cytoplasm</keyword>
<accession>A0A2I0R246</accession>
<protein>
    <recommendedName>
        <fullName evidence="6">Ribosomal RNA large subunit methyltransferase F</fullName>
        <ecNumber evidence="6">2.1.1.181</ecNumber>
    </recommendedName>
    <alternativeName>
        <fullName evidence="6">23S rRNA mA1618 methyltransferase</fullName>
    </alternativeName>
    <alternativeName>
        <fullName evidence="6">rRNA adenine N-6-methyltransferase</fullName>
    </alternativeName>
</protein>
<comment type="subcellular location">
    <subcellularLocation>
        <location evidence="6">Cytoplasm</location>
    </subcellularLocation>
</comment>
<dbReference type="RefSeq" id="WP_101334816.1">
    <property type="nucleotide sequence ID" value="NZ_PJNI01000009.1"/>
</dbReference>
<evidence type="ECO:0000256" key="2">
    <source>
        <dbReference type="ARBA" id="ARBA00022552"/>
    </source>
</evidence>
<evidence type="ECO:0000256" key="1">
    <source>
        <dbReference type="ARBA" id="ARBA00022490"/>
    </source>
</evidence>
<comment type="function">
    <text evidence="6">Specifically methylates the adenine in position 1618 of 23S rRNA.</text>
</comment>
<dbReference type="PANTHER" id="PTHR13393">
    <property type="entry name" value="SAM-DEPENDENT METHYLTRANSFERASE"/>
    <property type="match status" value="1"/>
</dbReference>
<dbReference type="PIRSF" id="PIRSF029038">
    <property type="entry name" value="Mtase_YbiN_prd"/>
    <property type="match status" value="1"/>
</dbReference>
<keyword evidence="2 6" id="KW-0698">rRNA processing</keyword>
<evidence type="ECO:0000256" key="6">
    <source>
        <dbReference type="HAMAP-Rule" id="MF_01848"/>
    </source>
</evidence>
<evidence type="ECO:0000313" key="7">
    <source>
        <dbReference type="EMBL" id="PKR80646.1"/>
    </source>
</evidence>
<dbReference type="InterPro" id="IPR029063">
    <property type="entry name" value="SAM-dependent_MTases_sf"/>
</dbReference>
<dbReference type="Proteomes" id="UP000236654">
    <property type="component" value="Unassembled WGS sequence"/>
</dbReference>
<keyword evidence="8" id="KW-1185">Reference proteome</keyword>
<organism evidence="7 8">
    <name type="scientific">Brumimicrobium salinarum</name>
    <dbReference type="NCBI Taxonomy" id="2058658"/>
    <lineage>
        <taxon>Bacteria</taxon>
        <taxon>Pseudomonadati</taxon>
        <taxon>Bacteroidota</taxon>
        <taxon>Flavobacteriia</taxon>
        <taxon>Flavobacteriales</taxon>
        <taxon>Crocinitomicaceae</taxon>
        <taxon>Brumimicrobium</taxon>
    </lineage>
</organism>
<evidence type="ECO:0000256" key="4">
    <source>
        <dbReference type="ARBA" id="ARBA00022679"/>
    </source>
</evidence>
<comment type="catalytic activity">
    <reaction evidence="6">
        <text>adenosine(1618) in 23S rRNA + S-adenosyl-L-methionine = N(6)-methyladenosine(1618) in 23S rRNA + S-adenosyl-L-homocysteine + H(+)</text>
        <dbReference type="Rhea" id="RHEA:16497"/>
        <dbReference type="Rhea" id="RHEA-COMP:10229"/>
        <dbReference type="Rhea" id="RHEA-COMP:10231"/>
        <dbReference type="ChEBI" id="CHEBI:15378"/>
        <dbReference type="ChEBI" id="CHEBI:57856"/>
        <dbReference type="ChEBI" id="CHEBI:59789"/>
        <dbReference type="ChEBI" id="CHEBI:74411"/>
        <dbReference type="ChEBI" id="CHEBI:74449"/>
        <dbReference type="EC" id="2.1.1.181"/>
    </reaction>
</comment>
<dbReference type="SUPFAM" id="SSF53335">
    <property type="entry name" value="S-adenosyl-L-methionine-dependent methyltransferases"/>
    <property type="match status" value="1"/>
</dbReference>
<dbReference type="Gene3D" id="3.40.50.150">
    <property type="entry name" value="Vaccinia Virus protein VP39"/>
    <property type="match status" value="1"/>
</dbReference>
<proteinExistence type="inferred from homology"/>
<dbReference type="CDD" id="cd02440">
    <property type="entry name" value="AdoMet_MTases"/>
    <property type="match status" value="1"/>
</dbReference>
<evidence type="ECO:0000313" key="8">
    <source>
        <dbReference type="Proteomes" id="UP000236654"/>
    </source>
</evidence>
<dbReference type="EMBL" id="PJNI01000009">
    <property type="protein sequence ID" value="PKR80646.1"/>
    <property type="molecule type" value="Genomic_DNA"/>
</dbReference>
<comment type="similarity">
    <text evidence="6">Belongs to the methyltransferase superfamily. METTL16/RlmF family.</text>
</comment>
<keyword evidence="4 6" id="KW-0808">Transferase</keyword>
<dbReference type="EC" id="2.1.1.181" evidence="6"/>
<dbReference type="InterPro" id="IPR016909">
    <property type="entry name" value="rRNA_lsu_MeTfrase_F"/>
</dbReference>
<keyword evidence="5 6" id="KW-0949">S-adenosyl-L-methionine</keyword>
<dbReference type="AlphaFoldDB" id="A0A2I0R246"/>
<evidence type="ECO:0000256" key="3">
    <source>
        <dbReference type="ARBA" id="ARBA00022603"/>
    </source>
</evidence>
<dbReference type="OrthoDB" id="1115728at2"/>